<comment type="subcellular location">
    <subcellularLocation>
        <location evidence="1">Cell outer membrane</location>
    </subcellularLocation>
</comment>
<dbReference type="Gene3D" id="3.30.1330.60">
    <property type="entry name" value="OmpA-like domain"/>
    <property type="match status" value="1"/>
</dbReference>
<reference evidence="8" key="1">
    <citation type="submission" date="2016-10" db="EMBL/GenBank/DDBJ databases">
        <authorList>
            <person name="Varghese N."/>
            <person name="Submissions S."/>
        </authorList>
    </citation>
    <scope>NUCLEOTIDE SEQUENCE [LARGE SCALE GENOMIC DNA]</scope>
    <source>
        <strain evidence="8">JCM 10271</strain>
    </source>
</reference>
<dbReference type="PANTHER" id="PTHR30329">
    <property type="entry name" value="STATOR ELEMENT OF FLAGELLAR MOTOR COMPLEX"/>
    <property type="match status" value="1"/>
</dbReference>
<dbReference type="AlphaFoldDB" id="A0A1I5YL55"/>
<feature type="domain" description="OmpA-like" evidence="6">
    <location>
        <begin position="192"/>
        <end position="308"/>
    </location>
</feature>
<evidence type="ECO:0000256" key="3">
    <source>
        <dbReference type="ARBA" id="ARBA00023237"/>
    </source>
</evidence>
<dbReference type="InterPro" id="IPR006664">
    <property type="entry name" value="OMP_bac"/>
</dbReference>
<protein>
    <submittedName>
        <fullName evidence="7">OmpA-OmpF porin, OOP family</fullName>
    </submittedName>
</protein>
<dbReference type="InterPro" id="IPR036737">
    <property type="entry name" value="OmpA-like_sf"/>
</dbReference>
<dbReference type="STRING" id="93684.SAMN05421853_10638"/>
<dbReference type="Pfam" id="PF00691">
    <property type="entry name" value="OmpA"/>
    <property type="match status" value="1"/>
</dbReference>
<sequence>MTIILRRASLLLACLAGPLAAQDLPLQEAAEETVSLTEAGVSYALPSGPWTADSGLPALRVDGTLSLRAWRIDDSAATPADLMGPIRESLEGSGYEILLDCAAARCGGFDFRFATRVAPAPGMYVDLTDYRFLSARKGDRAVSVLTSRSAAAGFVQSIQISENETPSGGIVTTRAGTSAPDVATGDLIARLEAQGHVPLEDVTFASGDTALGQDRIASLDTLARYLADTPDRRVLLVGHTDAEGSLAGNRDLSLARARSVAAYLREAGAPADQVAAEGVGYLAPRASNLSPEGRALNRRVEAVLLARE</sequence>
<dbReference type="EMBL" id="FOXV01000006">
    <property type="protein sequence ID" value="SFQ44825.1"/>
    <property type="molecule type" value="Genomic_DNA"/>
</dbReference>
<dbReference type="InterPro" id="IPR050330">
    <property type="entry name" value="Bact_OuterMem_StrucFunc"/>
</dbReference>
<accession>A0A1I5YL55</accession>
<name>A0A1I5YL55_9RHOB</name>
<evidence type="ECO:0000313" key="7">
    <source>
        <dbReference type="EMBL" id="SFQ44825.1"/>
    </source>
</evidence>
<keyword evidence="5" id="KW-0732">Signal</keyword>
<dbReference type="PRINTS" id="PR01021">
    <property type="entry name" value="OMPADOMAIN"/>
</dbReference>
<dbReference type="SUPFAM" id="SSF103088">
    <property type="entry name" value="OmpA-like"/>
    <property type="match status" value="1"/>
</dbReference>
<feature type="chain" id="PRO_5017214708" evidence="5">
    <location>
        <begin position="22"/>
        <end position="308"/>
    </location>
</feature>
<dbReference type="Proteomes" id="UP000243106">
    <property type="component" value="Unassembled WGS sequence"/>
</dbReference>
<dbReference type="CDD" id="cd07185">
    <property type="entry name" value="OmpA_C-like"/>
    <property type="match status" value="1"/>
</dbReference>
<keyword evidence="3" id="KW-0998">Cell outer membrane</keyword>
<keyword evidence="2 4" id="KW-0472">Membrane</keyword>
<evidence type="ECO:0000256" key="2">
    <source>
        <dbReference type="ARBA" id="ARBA00023136"/>
    </source>
</evidence>
<keyword evidence="8" id="KW-1185">Reference proteome</keyword>
<evidence type="ECO:0000256" key="5">
    <source>
        <dbReference type="SAM" id="SignalP"/>
    </source>
</evidence>
<proteinExistence type="predicted"/>
<dbReference type="RefSeq" id="WP_093011219.1">
    <property type="nucleotide sequence ID" value="NZ_FOXV01000006.1"/>
</dbReference>
<evidence type="ECO:0000313" key="8">
    <source>
        <dbReference type="Proteomes" id="UP000243106"/>
    </source>
</evidence>
<feature type="signal peptide" evidence="5">
    <location>
        <begin position="1"/>
        <end position="21"/>
    </location>
</feature>
<gene>
    <name evidence="7" type="ORF">SAMN05421853_10638</name>
</gene>
<evidence type="ECO:0000256" key="1">
    <source>
        <dbReference type="ARBA" id="ARBA00004442"/>
    </source>
</evidence>
<dbReference type="GO" id="GO:0009279">
    <property type="term" value="C:cell outer membrane"/>
    <property type="evidence" value="ECO:0007669"/>
    <property type="project" value="UniProtKB-SubCell"/>
</dbReference>
<evidence type="ECO:0000256" key="4">
    <source>
        <dbReference type="PROSITE-ProRule" id="PRU00473"/>
    </source>
</evidence>
<evidence type="ECO:0000259" key="6">
    <source>
        <dbReference type="PROSITE" id="PS51123"/>
    </source>
</evidence>
<dbReference type="PANTHER" id="PTHR30329:SF21">
    <property type="entry name" value="LIPOPROTEIN YIAD-RELATED"/>
    <property type="match status" value="1"/>
</dbReference>
<dbReference type="InterPro" id="IPR006665">
    <property type="entry name" value="OmpA-like"/>
</dbReference>
<dbReference type="PROSITE" id="PS51123">
    <property type="entry name" value="OMPA_2"/>
    <property type="match status" value="1"/>
</dbReference>
<organism evidence="7 8">
    <name type="scientific">Roseivivax halotolerans</name>
    <dbReference type="NCBI Taxonomy" id="93684"/>
    <lineage>
        <taxon>Bacteria</taxon>
        <taxon>Pseudomonadati</taxon>
        <taxon>Pseudomonadota</taxon>
        <taxon>Alphaproteobacteria</taxon>
        <taxon>Rhodobacterales</taxon>
        <taxon>Roseobacteraceae</taxon>
        <taxon>Roseivivax</taxon>
    </lineage>
</organism>